<evidence type="ECO:0000256" key="2">
    <source>
        <dbReference type="ARBA" id="ARBA00022837"/>
    </source>
</evidence>
<dbReference type="GO" id="GO:0005509">
    <property type="term" value="F:calcium ion binding"/>
    <property type="evidence" value="ECO:0007669"/>
    <property type="project" value="TreeGrafter"/>
</dbReference>
<dbReference type="GeneID" id="7845606"/>
<dbReference type="GO" id="GO:0016020">
    <property type="term" value="C:membrane"/>
    <property type="evidence" value="ECO:0007669"/>
    <property type="project" value="TreeGrafter"/>
</dbReference>
<dbReference type="InterPro" id="IPR000008">
    <property type="entry name" value="C2_dom"/>
</dbReference>
<reference evidence="6" key="1">
    <citation type="journal article" date="2006" name="PLoS Biol.">
        <title>Macronuclear genome sequence of the ciliate Tetrahymena thermophila, a model eukaryote.</title>
        <authorList>
            <person name="Eisen J.A."/>
            <person name="Coyne R.S."/>
            <person name="Wu M."/>
            <person name="Wu D."/>
            <person name="Thiagarajan M."/>
            <person name="Wortman J.R."/>
            <person name="Badger J.H."/>
            <person name="Ren Q."/>
            <person name="Amedeo P."/>
            <person name="Jones K.M."/>
            <person name="Tallon L.J."/>
            <person name="Delcher A.L."/>
            <person name="Salzberg S.L."/>
            <person name="Silva J.C."/>
            <person name="Haas B.J."/>
            <person name="Majoros W.H."/>
            <person name="Farzad M."/>
            <person name="Carlton J.M."/>
            <person name="Smith R.K. Jr."/>
            <person name="Garg J."/>
            <person name="Pearlman R.E."/>
            <person name="Karrer K.M."/>
            <person name="Sun L."/>
            <person name="Manning G."/>
            <person name="Elde N.C."/>
            <person name="Turkewitz A.P."/>
            <person name="Asai D.J."/>
            <person name="Wilkes D.E."/>
            <person name="Wang Y."/>
            <person name="Cai H."/>
            <person name="Collins K."/>
            <person name="Stewart B.A."/>
            <person name="Lee S.R."/>
            <person name="Wilamowska K."/>
            <person name="Weinberg Z."/>
            <person name="Ruzzo W.L."/>
            <person name="Wloga D."/>
            <person name="Gaertig J."/>
            <person name="Frankel J."/>
            <person name="Tsao C.-C."/>
            <person name="Gorovsky M.A."/>
            <person name="Keeling P.J."/>
            <person name="Waller R.F."/>
            <person name="Patron N.J."/>
            <person name="Cherry J.M."/>
            <person name="Stover N.A."/>
            <person name="Krieger C.J."/>
            <person name="del Toro C."/>
            <person name="Ryder H.F."/>
            <person name="Williamson S.C."/>
            <person name="Barbeau R.A."/>
            <person name="Hamilton E.P."/>
            <person name="Orias E."/>
        </authorList>
    </citation>
    <scope>NUCLEOTIDE SEQUENCE [LARGE SCALE GENOMIC DNA]</scope>
    <source>
        <strain evidence="6">SB210</strain>
    </source>
</reference>
<evidence type="ECO:0000259" key="4">
    <source>
        <dbReference type="PROSITE" id="PS50004"/>
    </source>
</evidence>
<dbReference type="OrthoDB" id="10259057at2759"/>
<keyword evidence="1" id="KW-0479">Metal-binding</keyword>
<dbReference type="SUPFAM" id="SSF49562">
    <property type="entry name" value="C2 domain (Calcium/lipid-binding domain, CaLB)"/>
    <property type="match status" value="1"/>
</dbReference>
<feature type="domain" description="C2" evidence="4">
    <location>
        <begin position="119"/>
        <end position="240"/>
    </location>
</feature>
<dbReference type="Gene3D" id="2.60.40.150">
    <property type="entry name" value="C2 domain"/>
    <property type="match status" value="1"/>
</dbReference>
<sequence length="635" mass="74757">MINKFAYSPEEQTQQTTQVYHYGLVQSTHKQQVDRESQLNSMFSQFQQDFTFEELMYFLDHQNRVPYDRNIAQQLFQECHSENQRIQARDFINQFLDTERNLNFRISYFESEKEELVKQKNELIKKLNQIKPNNVDRVILSIQSAKNLEPFDRFSPVDAFVQVIFDGQHMHSTQVLPNNQNPVWNEVFTLDIQPTGFLQSQKEIVLIVNDRKRLVVQDEIGRAVIYLKDLEKNMLVQKEDYLKKGDYRTQSTIAYEAKFVLSESKILQNDIRLKEEEIKQKIEAMKPTQITLAKLTQLFTDDKNPYQSNQLKQAAYNPSSNDLYKNVENSRNNQGGYGTGSGVYEQNNPVNMLNLSAYYFPNIKEQKFEQKILEKLDQHTSEVIEDWTKVTILFFVATTCFSIVQCLYKPQFLELTLLLIYMGLCFTGILTHTQHRFISIILIISWFYDVIWLIFLSTKWYGFEGYSNIDSGMRSFVILICIISTIFSKLPFVISMWRAYFKFDKYKEQIIKIKNKVMQLNNLGASNSAHFLSGSFSQQAQVNIQNQKLGGYSMQQQQQNNLFIQNTPNPYNKSQNNGLQNPYETQYHQVQVQSPQQYFQAQYQQPVTQQYAFQANSFQQQVPQQQSQHVNDYIY</sequence>
<protein>
    <submittedName>
        <fullName evidence="5">C2 domain protein</fullName>
    </submittedName>
</protein>
<dbReference type="InParanoid" id="Q23FT6"/>
<dbReference type="KEGG" id="tet:TTHERM_00079280"/>
<dbReference type="AlphaFoldDB" id="Q23FT6"/>
<dbReference type="RefSeq" id="XP_001015769.2">
    <property type="nucleotide sequence ID" value="XM_001015769.2"/>
</dbReference>
<evidence type="ECO:0000313" key="5">
    <source>
        <dbReference type="EMBL" id="EAR95524.2"/>
    </source>
</evidence>
<keyword evidence="2" id="KW-0106">Calcium</keyword>
<dbReference type="Proteomes" id="UP000009168">
    <property type="component" value="Unassembled WGS sequence"/>
</dbReference>
<proteinExistence type="predicted"/>
<organism evidence="5 6">
    <name type="scientific">Tetrahymena thermophila (strain SB210)</name>
    <dbReference type="NCBI Taxonomy" id="312017"/>
    <lineage>
        <taxon>Eukaryota</taxon>
        <taxon>Sar</taxon>
        <taxon>Alveolata</taxon>
        <taxon>Ciliophora</taxon>
        <taxon>Intramacronucleata</taxon>
        <taxon>Oligohymenophorea</taxon>
        <taxon>Hymenostomatida</taxon>
        <taxon>Tetrahymenina</taxon>
        <taxon>Tetrahymenidae</taxon>
        <taxon>Tetrahymena</taxon>
    </lineage>
</organism>
<keyword evidence="3" id="KW-1133">Transmembrane helix</keyword>
<keyword evidence="3" id="KW-0812">Transmembrane</keyword>
<dbReference type="CDD" id="cd00030">
    <property type="entry name" value="C2"/>
    <property type="match status" value="1"/>
</dbReference>
<feature type="transmembrane region" description="Helical" evidence="3">
    <location>
        <begin position="412"/>
        <end position="430"/>
    </location>
</feature>
<gene>
    <name evidence="5" type="ORF">TTHERM_00079280</name>
</gene>
<dbReference type="PANTHER" id="PTHR45911">
    <property type="entry name" value="C2 DOMAIN-CONTAINING PROTEIN"/>
    <property type="match status" value="1"/>
</dbReference>
<dbReference type="HOGENOM" id="CLU_461957_0_0_1"/>
<keyword evidence="6" id="KW-1185">Reference proteome</keyword>
<keyword evidence="3" id="KW-0472">Membrane</keyword>
<dbReference type="InterPro" id="IPR035892">
    <property type="entry name" value="C2_domain_sf"/>
</dbReference>
<accession>Q23FT6</accession>
<feature type="transmembrane region" description="Helical" evidence="3">
    <location>
        <begin position="437"/>
        <end position="456"/>
    </location>
</feature>
<dbReference type="STRING" id="312017.Q23FT6"/>
<dbReference type="EMBL" id="GG662704">
    <property type="protein sequence ID" value="EAR95524.2"/>
    <property type="molecule type" value="Genomic_DNA"/>
</dbReference>
<evidence type="ECO:0000313" key="6">
    <source>
        <dbReference type="Proteomes" id="UP000009168"/>
    </source>
</evidence>
<name>Q23FT6_TETTS</name>
<dbReference type="SMART" id="SM00239">
    <property type="entry name" value="C2"/>
    <property type="match status" value="1"/>
</dbReference>
<dbReference type="PANTHER" id="PTHR45911:SF4">
    <property type="entry name" value="MULTIPLE C2 AND TRANSMEMBRANE DOMAIN-CONTAINING PROTEIN"/>
    <property type="match status" value="1"/>
</dbReference>
<evidence type="ECO:0000256" key="1">
    <source>
        <dbReference type="ARBA" id="ARBA00022723"/>
    </source>
</evidence>
<feature type="transmembrane region" description="Helical" evidence="3">
    <location>
        <begin position="476"/>
        <end position="497"/>
    </location>
</feature>
<dbReference type="PROSITE" id="PS50004">
    <property type="entry name" value="C2"/>
    <property type="match status" value="1"/>
</dbReference>
<dbReference type="Pfam" id="PF00168">
    <property type="entry name" value="C2"/>
    <property type="match status" value="1"/>
</dbReference>
<evidence type="ECO:0000256" key="3">
    <source>
        <dbReference type="SAM" id="Phobius"/>
    </source>
</evidence>